<gene>
    <name evidence="1" type="ORF">MNBD_GAMMA16-876</name>
</gene>
<proteinExistence type="predicted"/>
<reference evidence="1" key="1">
    <citation type="submission" date="2018-06" db="EMBL/GenBank/DDBJ databases">
        <authorList>
            <person name="Zhirakovskaya E."/>
        </authorList>
    </citation>
    <scope>NUCLEOTIDE SEQUENCE</scope>
</reference>
<sequence>MITKNRLPEAVQFQWGTLSQALQYVIIQGGKIIGRRRIENGR</sequence>
<organism evidence="1">
    <name type="scientific">hydrothermal vent metagenome</name>
    <dbReference type="NCBI Taxonomy" id="652676"/>
    <lineage>
        <taxon>unclassified sequences</taxon>
        <taxon>metagenomes</taxon>
        <taxon>ecological metagenomes</taxon>
    </lineage>
</organism>
<dbReference type="EMBL" id="UOFO01000040">
    <property type="protein sequence ID" value="VAW84288.1"/>
    <property type="molecule type" value="Genomic_DNA"/>
</dbReference>
<accession>A0A3B0YTQ7</accession>
<dbReference type="AlphaFoldDB" id="A0A3B0YTQ7"/>
<evidence type="ECO:0000313" key="1">
    <source>
        <dbReference type="EMBL" id="VAW84288.1"/>
    </source>
</evidence>
<protein>
    <submittedName>
        <fullName evidence="1">Uncharacterized protein</fullName>
    </submittedName>
</protein>
<name>A0A3B0YTQ7_9ZZZZ</name>